<evidence type="ECO:0000256" key="2">
    <source>
        <dbReference type="ARBA" id="ARBA00022801"/>
    </source>
</evidence>
<dbReference type="EMBL" id="QHKM01000001">
    <property type="protein sequence ID" value="RAK70626.1"/>
    <property type="molecule type" value="Genomic_DNA"/>
</dbReference>
<dbReference type="Proteomes" id="UP000248553">
    <property type="component" value="Unassembled WGS sequence"/>
</dbReference>
<feature type="chain" id="PRO_5016405701" evidence="5">
    <location>
        <begin position="21"/>
        <end position="553"/>
    </location>
</feature>
<evidence type="ECO:0000313" key="6">
    <source>
        <dbReference type="EMBL" id="RAK70626.1"/>
    </source>
</evidence>
<comment type="similarity">
    <text evidence="1 4">Belongs to the glycosyl hydrolase 28 family.</text>
</comment>
<reference evidence="7" key="1">
    <citation type="submission" date="2018-05" db="EMBL/GenBank/DDBJ databases">
        <authorList>
            <person name="Nie L."/>
        </authorList>
    </citation>
    <scope>NUCLEOTIDE SEQUENCE [LARGE SCALE GENOMIC DNA]</scope>
    <source>
        <strain evidence="7">NL</strain>
    </source>
</reference>
<dbReference type="PANTHER" id="PTHR31339">
    <property type="entry name" value="PECTIN LYASE-RELATED"/>
    <property type="match status" value="1"/>
</dbReference>
<keyword evidence="7" id="KW-1185">Reference proteome</keyword>
<dbReference type="InterPro" id="IPR000743">
    <property type="entry name" value="Glyco_hydro_28"/>
</dbReference>
<proteinExistence type="inferred from homology"/>
<feature type="signal peptide" evidence="5">
    <location>
        <begin position="1"/>
        <end position="20"/>
    </location>
</feature>
<dbReference type="InterPro" id="IPR006626">
    <property type="entry name" value="PbH1"/>
</dbReference>
<gene>
    <name evidence="6" type="ORF">DLM85_07295</name>
</gene>
<keyword evidence="3 4" id="KW-0326">Glycosidase</keyword>
<dbReference type="PANTHER" id="PTHR31339:SF9">
    <property type="entry name" value="PLASMIN AND FIBRONECTIN-BINDING PROTEIN A"/>
    <property type="match status" value="1"/>
</dbReference>
<dbReference type="OrthoDB" id="9795222at2"/>
<evidence type="ECO:0000313" key="7">
    <source>
        <dbReference type="Proteomes" id="UP000248553"/>
    </source>
</evidence>
<sequence length="553" mass="59933">MTNYLPILALLVSAGLPAAAQSFTPNLPKVNPTEFRPDTFNITKYGAVPDGLTPSTQALQQAIDACGQQGGGVVLVPRGHWRTAGLTMRSNVNLHLALGALLQFSANRADYPLIKTNWEGLAAVRNQALIYGQNLENVAITGRGILDGAGEAWWMVQKGRTPEGEWKQLVASGGVLNEKQDRWYPSAQSLAGTKVKEAGVITEEKKEVKDFEEIKDYLRPDFLVLDGCKRILLEGVTFQNSPAWTIHPMMSQDVVVRGVSVLNGPYTPNTDALDLESINRGLVENCTFSAGDDAICIKSGRNEQGRQRALPTENILVRNCTVYRGHGGFVIGSEMSGGARNIWVQNLTFIGTDIGLRFKTTRGRGGVVENIFIENVDMKDIPGEAILFDMYYMIKDPTPQVAGSKERPVSPAQPVGEGTPAFRKISMRNVTCNGARTAMLVRGLPERAIEDISLENAVLQADKGLVCIEANRISLKNVSLLSKNTDPVMEVHNSQNITLDGIKYQPGAAVLLRASGADKAKDIKLSNTDVTQAKLPVEVGTGVKKKAVSVAKK</sequence>
<dbReference type="SUPFAM" id="SSF51126">
    <property type="entry name" value="Pectin lyase-like"/>
    <property type="match status" value="1"/>
</dbReference>
<dbReference type="Pfam" id="PF00295">
    <property type="entry name" value="Glyco_hydro_28"/>
    <property type="match status" value="1"/>
</dbReference>
<evidence type="ECO:0000256" key="5">
    <source>
        <dbReference type="SAM" id="SignalP"/>
    </source>
</evidence>
<dbReference type="InterPro" id="IPR012334">
    <property type="entry name" value="Pectin_lyas_fold"/>
</dbReference>
<keyword evidence="5" id="KW-0732">Signal</keyword>
<organism evidence="6 7">
    <name type="scientific">Hymenobacter edaphi</name>
    <dbReference type="NCBI Taxonomy" id="2211146"/>
    <lineage>
        <taxon>Bacteria</taxon>
        <taxon>Pseudomonadati</taxon>
        <taxon>Bacteroidota</taxon>
        <taxon>Cytophagia</taxon>
        <taxon>Cytophagales</taxon>
        <taxon>Hymenobacteraceae</taxon>
        <taxon>Hymenobacter</taxon>
    </lineage>
</organism>
<dbReference type="SMART" id="SM00710">
    <property type="entry name" value="PbH1"/>
    <property type="match status" value="5"/>
</dbReference>
<dbReference type="InterPro" id="IPR051801">
    <property type="entry name" value="GH28_Enzymes"/>
</dbReference>
<accession>A0A328BX32</accession>
<dbReference type="AlphaFoldDB" id="A0A328BX32"/>
<evidence type="ECO:0000256" key="4">
    <source>
        <dbReference type="RuleBase" id="RU361169"/>
    </source>
</evidence>
<evidence type="ECO:0000256" key="3">
    <source>
        <dbReference type="ARBA" id="ARBA00023295"/>
    </source>
</evidence>
<dbReference type="PROSITE" id="PS00502">
    <property type="entry name" value="POLYGALACTURONASE"/>
    <property type="match status" value="1"/>
</dbReference>
<keyword evidence="2 4" id="KW-0378">Hydrolase</keyword>
<dbReference type="GO" id="GO:0005975">
    <property type="term" value="P:carbohydrate metabolic process"/>
    <property type="evidence" value="ECO:0007669"/>
    <property type="project" value="InterPro"/>
</dbReference>
<dbReference type="InterPro" id="IPR011050">
    <property type="entry name" value="Pectin_lyase_fold/virulence"/>
</dbReference>
<evidence type="ECO:0000256" key="1">
    <source>
        <dbReference type="ARBA" id="ARBA00008834"/>
    </source>
</evidence>
<name>A0A328BX32_9BACT</name>
<dbReference type="Gene3D" id="2.160.20.10">
    <property type="entry name" value="Single-stranded right-handed beta-helix, Pectin lyase-like"/>
    <property type="match status" value="1"/>
</dbReference>
<protein>
    <submittedName>
        <fullName evidence="6">Glycoside hydrolase family 28 protein</fullName>
    </submittedName>
</protein>
<dbReference type="RefSeq" id="WP_111477376.1">
    <property type="nucleotide sequence ID" value="NZ_QHKM01000001.1"/>
</dbReference>
<comment type="caution">
    <text evidence="6">The sequence shown here is derived from an EMBL/GenBank/DDBJ whole genome shotgun (WGS) entry which is preliminary data.</text>
</comment>
<dbReference type="GO" id="GO:0004650">
    <property type="term" value="F:polygalacturonase activity"/>
    <property type="evidence" value="ECO:0007669"/>
    <property type="project" value="InterPro"/>
</dbReference>